<keyword evidence="1" id="KW-1185">Reference proteome</keyword>
<gene>
    <name evidence="2" type="primary">LOC136079648</name>
</gene>
<dbReference type="Proteomes" id="UP001652625">
    <property type="component" value="Chromosome 04"/>
</dbReference>
<dbReference type="PANTHER" id="PTHR46289:SF16">
    <property type="entry name" value="52 KDA REPRESSOR OF THE INHIBITOR OF THE PROTEIN KINASE"/>
    <property type="match status" value="1"/>
</dbReference>
<protein>
    <submittedName>
        <fullName evidence="2">52 kDa repressor of the inhibitor of the protein kinase-like</fullName>
    </submittedName>
</protein>
<dbReference type="InterPro" id="IPR012337">
    <property type="entry name" value="RNaseH-like_sf"/>
</dbReference>
<organism evidence="1 2">
    <name type="scientific">Hydra vulgaris</name>
    <name type="common">Hydra</name>
    <name type="synonym">Hydra attenuata</name>
    <dbReference type="NCBI Taxonomy" id="6087"/>
    <lineage>
        <taxon>Eukaryota</taxon>
        <taxon>Metazoa</taxon>
        <taxon>Cnidaria</taxon>
        <taxon>Hydrozoa</taxon>
        <taxon>Hydroidolina</taxon>
        <taxon>Anthoathecata</taxon>
        <taxon>Aplanulata</taxon>
        <taxon>Hydridae</taxon>
        <taxon>Hydra</taxon>
    </lineage>
</organism>
<dbReference type="SUPFAM" id="SSF53098">
    <property type="entry name" value="Ribonuclease H-like"/>
    <property type="match status" value="1"/>
</dbReference>
<dbReference type="RefSeq" id="XP_065651851.1">
    <property type="nucleotide sequence ID" value="XM_065795779.1"/>
</dbReference>
<proteinExistence type="predicted"/>
<name>A0ABM4BRR2_HYDVU</name>
<dbReference type="GeneID" id="136079648"/>
<dbReference type="PANTHER" id="PTHR46289">
    <property type="entry name" value="52 KDA REPRESSOR OF THE INHIBITOR OF THE PROTEIN KINASE-LIKE PROTEIN-RELATED"/>
    <property type="match status" value="1"/>
</dbReference>
<sequence>MIQFLQDVSLDLKNIRGQGYDGAANMSSDNVGVQRKIKNESPKAVYVHCSGHCLNLVIAHSCCLPNTRNTIAKLKNCCLFFLASPKHESLQQSIIMKALPDISKPRKGLIDLCRTSWSSGHDSYRHFYQAYCYVIIVLEYIAYGANKDACGEDFTNVTWDTTSRDNVNSLVTSLTSFDFIISFLTMYQFLPHLEGTTVKLQGRTVDIVMAYHEIAEVKSVYGDILRNMAKEFSRVYTQAERMARSVNTEPTKPRTIGRQIMRNNAPSINPEEYYRRNLAIPFLKHISSELESQFSDLSILSSKLLGLVPSTLCEEVGASLQNVVELFFLQKTYHLLICFPKCCFDGSIVSKTNLRKNVLQLQRKH</sequence>
<accession>A0ABM4BRR2</accession>
<reference evidence="2" key="1">
    <citation type="submission" date="2025-08" db="UniProtKB">
        <authorList>
            <consortium name="RefSeq"/>
        </authorList>
    </citation>
    <scope>IDENTIFICATION</scope>
</reference>
<dbReference type="InterPro" id="IPR052958">
    <property type="entry name" value="IFN-induced_PKR_regulator"/>
</dbReference>
<evidence type="ECO:0000313" key="1">
    <source>
        <dbReference type="Proteomes" id="UP001652625"/>
    </source>
</evidence>
<evidence type="ECO:0000313" key="2">
    <source>
        <dbReference type="RefSeq" id="XP_065651851.1"/>
    </source>
</evidence>